<comment type="caution">
    <text evidence="2">The sequence shown here is derived from an EMBL/GenBank/DDBJ whole genome shotgun (WGS) entry which is preliminary data.</text>
</comment>
<name>A0A8J2QHW3_9NEOP</name>
<accession>A0A8J2QHW3</accession>
<sequence>MRWGRGVGPSPQSLGTGTRARTHSARDGPRPAGRRHAAIIYTITIYCYDEDERCVGRRGARARRSLS</sequence>
<proteinExistence type="predicted"/>
<evidence type="ECO:0000313" key="2">
    <source>
        <dbReference type="EMBL" id="CAG9563345.1"/>
    </source>
</evidence>
<organism evidence="2 3">
    <name type="scientific">Danaus chrysippus</name>
    <name type="common">African queen</name>
    <dbReference type="NCBI Taxonomy" id="151541"/>
    <lineage>
        <taxon>Eukaryota</taxon>
        <taxon>Metazoa</taxon>
        <taxon>Ecdysozoa</taxon>
        <taxon>Arthropoda</taxon>
        <taxon>Hexapoda</taxon>
        <taxon>Insecta</taxon>
        <taxon>Pterygota</taxon>
        <taxon>Neoptera</taxon>
        <taxon>Endopterygota</taxon>
        <taxon>Lepidoptera</taxon>
        <taxon>Glossata</taxon>
        <taxon>Ditrysia</taxon>
        <taxon>Papilionoidea</taxon>
        <taxon>Nymphalidae</taxon>
        <taxon>Danainae</taxon>
        <taxon>Danaini</taxon>
        <taxon>Danaina</taxon>
        <taxon>Danaus</taxon>
        <taxon>Anosia</taxon>
    </lineage>
</organism>
<evidence type="ECO:0000256" key="1">
    <source>
        <dbReference type="SAM" id="MobiDB-lite"/>
    </source>
</evidence>
<reference evidence="2" key="1">
    <citation type="submission" date="2021-09" db="EMBL/GenBank/DDBJ databases">
        <authorList>
            <person name="Martin H S."/>
        </authorList>
    </citation>
    <scope>NUCLEOTIDE SEQUENCE</scope>
</reference>
<protein>
    <submittedName>
        <fullName evidence="2">(African queen) hypothetical protein</fullName>
    </submittedName>
</protein>
<dbReference type="Proteomes" id="UP000789524">
    <property type="component" value="Unassembled WGS sequence"/>
</dbReference>
<keyword evidence="3" id="KW-1185">Reference proteome</keyword>
<dbReference type="AlphaFoldDB" id="A0A8J2QHW3"/>
<evidence type="ECO:0000313" key="3">
    <source>
        <dbReference type="Proteomes" id="UP000789524"/>
    </source>
</evidence>
<dbReference type="EMBL" id="CAKASE010000049">
    <property type="protein sequence ID" value="CAG9563345.1"/>
    <property type="molecule type" value="Genomic_DNA"/>
</dbReference>
<gene>
    <name evidence="2" type="ORF">DCHRY22_LOCUS4500</name>
</gene>
<feature type="region of interest" description="Disordered" evidence="1">
    <location>
        <begin position="1"/>
        <end position="34"/>
    </location>
</feature>